<keyword evidence="7" id="KW-0030">Aminoacyl-tRNA synthetase</keyword>
<dbReference type="InterPro" id="IPR002316">
    <property type="entry name" value="Pro-tRNA-ligase_IIa"/>
</dbReference>
<dbReference type="GO" id="GO:0005524">
    <property type="term" value="F:ATP binding"/>
    <property type="evidence" value="ECO:0007669"/>
    <property type="project" value="UniProtKB-KW"/>
</dbReference>
<dbReference type="Proteomes" id="UP000485367">
    <property type="component" value="Unassembled WGS sequence"/>
</dbReference>
<dbReference type="InterPro" id="IPR050062">
    <property type="entry name" value="Pro-tRNA_synthetase"/>
</dbReference>
<feature type="domain" description="Aminoacyl-transfer RNA synthetases class-II family profile" evidence="10">
    <location>
        <begin position="38"/>
        <end position="315"/>
    </location>
</feature>
<keyword evidence="6" id="KW-0648">Protein biosynthesis</keyword>
<evidence type="ECO:0000256" key="4">
    <source>
        <dbReference type="ARBA" id="ARBA00022741"/>
    </source>
</evidence>
<evidence type="ECO:0000256" key="2">
    <source>
        <dbReference type="ARBA" id="ARBA00019110"/>
    </source>
</evidence>
<comment type="caution">
    <text evidence="11">The sequence shown here is derived from an EMBL/GenBank/DDBJ whole genome shotgun (WGS) entry which is preliminary data.</text>
</comment>
<evidence type="ECO:0000256" key="8">
    <source>
        <dbReference type="ARBA" id="ARBA00029731"/>
    </source>
</evidence>
<dbReference type="PROSITE" id="PS50862">
    <property type="entry name" value="AA_TRNA_LIGASE_II"/>
    <property type="match status" value="1"/>
</dbReference>
<dbReference type="SUPFAM" id="SSF55681">
    <property type="entry name" value="Class II aaRS and biotin synthetases"/>
    <property type="match status" value="1"/>
</dbReference>
<dbReference type="CDD" id="cd00861">
    <property type="entry name" value="ProRS_anticodon_short"/>
    <property type="match status" value="1"/>
</dbReference>
<accession>A0A1V5SD78</accession>
<organism evidence="11">
    <name type="scientific">candidate division WS2 bacterium ADurb.Bin280</name>
    <dbReference type="NCBI Taxonomy" id="1852829"/>
    <lineage>
        <taxon>Bacteria</taxon>
        <taxon>candidate division WS2</taxon>
    </lineage>
</organism>
<evidence type="ECO:0000256" key="1">
    <source>
        <dbReference type="ARBA" id="ARBA00012831"/>
    </source>
</evidence>
<comment type="catalytic activity">
    <reaction evidence="9">
        <text>tRNA(Pro) + L-proline + ATP = L-prolyl-tRNA(Pro) + AMP + diphosphate</text>
        <dbReference type="Rhea" id="RHEA:14305"/>
        <dbReference type="Rhea" id="RHEA-COMP:9700"/>
        <dbReference type="Rhea" id="RHEA-COMP:9702"/>
        <dbReference type="ChEBI" id="CHEBI:30616"/>
        <dbReference type="ChEBI" id="CHEBI:33019"/>
        <dbReference type="ChEBI" id="CHEBI:60039"/>
        <dbReference type="ChEBI" id="CHEBI:78442"/>
        <dbReference type="ChEBI" id="CHEBI:78532"/>
        <dbReference type="ChEBI" id="CHEBI:456215"/>
        <dbReference type="EC" id="6.1.1.15"/>
    </reaction>
</comment>
<dbReference type="Gene3D" id="3.40.50.800">
    <property type="entry name" value="Anticodon-binding domain"/>
    <property type="match status" value="1"/>
</dbReference>
<dbReference type="SUPFAM" id="SSF52954">
    <property type="entry name" value="Class II aaRS ABD-related"/>
    <property type="match status" value="1"/>
</dbReference>
<dbReference type="GO" id="GO:0006433">
    <property type="term" value="P:prolyl-tRNA aminoacylation"/>
    <property type="evidence" value="ECO:0007669"/>
    <property type="project" value="InterPro"/>
</dbReference>
<dbReference type="EMBL" id="MWBO01000031">
    <property type="protein sequence ID" value="OQA52458.1"/>
    <property type="molecule type" value="Genomic_DNA"/>
</dbReference>
<protein>
    <recommendedName>
        <fullName evidence="2">Proline--tRNA ligase</fullName>
        <ecNumber evidence="1">6.1.1.15</ecNumber>
    </recommendedName>
    <alternativeName>
        <fullName evidence="8">Prolyl-tRNA synthetase</fullName>
    </alternativeName>
</protein>
<evidence type="ECO:0000313" key="11">
    <source>
        <dbReference type="EMBL" id="OQA52458.1"/>
    </source>
</evidence>
<dbReference type="InterPro" id="IPR006195">
    <property type="entry name" value="aa-tRNA-synth_II"/>
</dbReference>
<dbReference type="InterPro" id="IPR045864">
    <property type="entry name" value="aa-tRNA-synth_II/BPL/LPL"/>
</dbReference>
<evidence type="ECO:0000256" key="7">
    <source>
        <dbReference type="ARBA" id="ARBA00023146"/>
    </source>
</evidence>
<dbReference type="InterPro" id="IPR002314">
    <property type="entry name" value="aa-tRNA-synt_IIb"/>
</dbReference>
<dbReference type="Gene3D" id="3.30.930.10">
    <property type="entry name" value="Bira Bifunctional Protein, Domain 2"/>
    <property type="match status" value="1"/>
</dbReference>
<dbReference type="PANTHER" id="PTHR42753">
    <property type="entry name" value="MITOCHONDRIAL RIBOSOME PROTEIN L39/PROLYL-TRNA LIGASE FAMILY MEMBER"/>
    <property type="match status" value="1"/>
</dbReference>
<dbReference type="Pfam" id="PF00587">
    <property type="entry name" value="tRNA-synt_2b"/>
    <property type="match status" value="1"/>
</dbReference>
<dbReference type="PRINTS" id="PR01046">
    <property type="entry name" value="TRNASYNTHPRO"/>
</dbReference>
<name>A0A1V5SD78_9BACT</name>
<gene>
    <name evidence="11" type="primary">proS</name>
    <name evidence="11" type="ORF">BWY43_00525</name>
</gene>
<dbReference type="GO" id="GO:0004827">
    <property type="term" value="F:proline-tRNA ligase activity"/>
    <property type="evidence" value="ECO:0007669"/>
    <property type="project" value="UniProtKB-EC"/>
</dbReference>
<keyword evidence="4" id="KW-0547">Nucleotide-binding</keyword>
<dbReference type="InterPro" id="IPR004154">
    <property type="entry name" value="Anticodon-bd"/>
</dbReference>
<evidence type="ECO:0000259" key="10">
    <source>
        <dbReference type="PROSITE" id="PS50862"/>
    </source>
</evidence>
<keyword evidence="3 11" id="KW-0436">Ligase</keyword>
<keyword evidence="5" id="KW-0067">ATP-binding</keyword>
<dbReference type="EC" id="6.1.1.15" evidence="1"/>
<evidence type="ECO:0000256" key="3">
    <source>
        <dbReference type="ARBA" id="ARBA00022598"/>
    </source>
</evidence>
<sequence length="404" mass="46082">MRLSKSFSKTIKDYPKDEQSLSAQLLIRGGYVDKVAAGIYTLLPLGLRVVNKISNIIREEINALEAQEILMSGLIPKANLVTTDRYDNFDALFKLKGRDEKEYALGATHEEIVSPLAKKFTLSYKDLPFGLYQIQNKFRNEARAKSGVLRTREFLMKDLYSFHENQEDLDRYYDEVLQSYWKIFERTGIRQKTYLVYASGGTFSKYSHEFQSETDAGEDEIYVCNACSTGVNKEIVEGDFECPECKSKEYQIIKAVEVGNIFKLGTKYSQPFELNFVDKDSKIKPVLMGCYGIGIQRLMGTAVELNKDEKGIIWPEGIAPYKYHLISLGENSKQRADEIYNELVSRGIEVIFDDRDLSAGEKFADADLLGMPNRLVVSEKTQDKIEIKKRNSDSPELLELSQIT</sequence>
<evidence type="ECO:0000256" key="6">
    <source>
        <dbReference type="ARBA" id="ARBA00022917"/>
    </source>
</evidence>
<proteinExistence type="predicted"/>
<evidence type="ECO:0000256" key="9">
    <source>
        <dbReference type="ARBA" id="ARBA00047671"/>
    </source>
</evidence>
<dbReference type="Pfam" id="PF03129">
    <property type="entry name" value="HGTP_anticodon"/>
    <property type="match status" value="1"/>
</dbReference>
<dbReference type="AlphaFoldDB" id="A0A1V5SD78"/>
<evidence type="ECO:0000256" key="5">
    <source>
        <dbReference type="ARBA" id="ARBA00022840"/>
    </source>
</evidence>
<dbReference type="InterPro" id="IPR036621">
    <property type="entry name" value="Anticodon-bd_dom_sf"/>
</dbReference>
<reference evidence="11" key="1">
    <citation type="submission" date="2017-02" db="EMBL/GenBank/DDBJ databases">
        <title>Delving into the versatile metabolic prowess of the omnipresent phylum Bacteroidetes.</title>
        <authorList>
            <person name="Nobu M.K."/>
            <person name="Mei R."/>
            <person name="Narihiro T."/>
            <person name="Kuroda K."/>
            <person name="Liu W.-T."/>
        </authorList>
    </citation>
    <scope>NUCLEOTIDE SEQUENCE</scope>
    <source>
        <strain evidence="11">ADurb.Bin280</strain>
    </source>
</reference>
<dbReference type="InterPro" id="IPR044140">
    <property type="entry name" value="ProRS_anticodon_short"/>
</dbReference>
<dbReference type="PANTHER" id="PTHR42753:SF2">
    <property type="entry name" value="PROLINE--TRNA LIGASE"/>
    <property type="match status" value="1"/>
</dbReference>
<dbReference type="GO" id="GO:0005829">
    <property type="term" value="C:cytosol"/>
    <property type="evidence" value="ECO:0007669"/>
    <property type="project" value="TreeGrafter"/>
</dbReference>